<protein>
    <submittedName>
        <fullName evidence="2">Phosphoribulokinase / Uridine kinase family protein</fullName>
    </submittedName>
</protein>
<gene>
    <name evidence="2" type="ORF">SAMN05421853_103280</name>
</gene>
<keyword evidence="2" id="KW-0418">Kinase</keyword>
<name>A0A1I5XBL3_9RHOB</name>
<dbReference type="Proteomes" id="UP000243106">
    <property type="component" value="Unassembled WGS sequence"/>
</dbReference>
<organism evidence="2 3">
    <name type="scientific">Roseivivax halotolerans</name>
    <dbReference type="NCBI Taxonomy" id="93684"/>
    <lineage>
        <taxon>Bacteria</taxon>
        <taxon>Pseudomonadati</taxon>
        <taxon>Pseudomonadota</taxon>
        <taxon>Alphaproteobacteria</taxon>
        <taxon>Rhodobacterales</taxon>
        <taxon>Roseobacteraceae</taxon>
        <taxon>Roseivivax</taxon>
    </lineage>
</organism>
<dbReference type="EMBL" id="FOXV01000003">
    <property type="protein sequence ID" value="SFQ29321.1"/>
    <property type="molecule type" value="Genomic_DNA"/>
</dbReference>
<evidence type="ECO:0000313" key="3">
    <source>
        <dbReference type="Proteomes" id="UP000243106"/>
    </source>
</evidence>
<dbReference type="PANTHER" id="PTHR10285">
    <property type="entry name" value="URIDINE KINASE"/>
    <property type="match status" value="1"/>
</dbReference>
<keyword evidence="3" id="KW-1185">Reference proteome</keyword>
<dbReference type="GO" id="GO:0016301">
    <property type="term" value="F:kinase activity"/>
    <property type="evidence" value="ECO:0007669"/>
    <property type="project" value="UniProtKB-KW"/>
</dbReference>
<dbReference type="RefSeq" id="WP_093009983.1">
    <property type="nucleotide sequence ID" value="NZ_FOXV01000003.1"/>
</dbReference>
<dbReference type="Pfam" id="PF00485">
    <property type="entry name" value="PRK"/>
    <property type="match status" value="1"/>
</dbReference>
<sequence>MTDAPSLDETARKLADRVAALPARTPRLLVAVAGPPASGKTTLAERLTEMLCEGGHEARHVPMDGFHLDNSVIEPRGLLHRKGAPETFDAQGFVHAMQRLASEQEVILPAFDRARDIAVAGRIAIGPETRIAVVEGNYLCFTEDPWCALAELWQFSVFLDVPDDVLRTRLVERWRDHGLSEAAALARAEENDLPNGLRVLQKRAETSLTLGG</sequence>
<dbReference type="InterPro" id="IPR006083">
    <property type="entry name" value="PRK/URK"/>
</dbReference>
<dbReference type="STRING" id="93684.SAMN05421853_103280"/>
<evidence type="ECO:0000313" key="2">
    <source>
        <dbReference type="EMBL" id="SFQ29321.1"/>
    </source>
</evidence>
<dbReference type="Gene3D" id="3.40.50.300">
    <property type="entry name" value="P-loop containing nucleotide triphosphate hydrolases"/>
    <property type="match status" value="1"/>
</dbReference>
<evidence type="ECO:0000259" key="1">
    <source>
        <dbReference type="Pfam" id="PF00485"/>
    </source>
</evidence>
<keyword evidence="2" id="KW-0808">Transferase</keyword>
<dbReference type="InterPro" id="IPR027417">
    <property type="entry name" value="P-loop_NTPase"/>
</dbReference>
<feature type="domain" description="Phosphoribulokinase/uridine kinase" evidence="1">
    <location>
        <begin position="30"/>
        <end position="173"/>
    </location>
</feature>
<dbReference type="AlphaFoldDB" id="A0A1I5XBL3"/>
<dbReference type="SUPFAM" id="SSF52540">
    <property type="entry name" value="P-loop containing nucleoside triphosphate hydrolases"/>
    <property type="match status" value="1"/>
</dbReference>
<proteinExistence type="predicted"/>
<reference evidence="3" key="1">
    <citation type="submission" date="2016-10" db="EMBL/GenBank/DDBJ databases">
        <authorList>
            <person name="Varghese N."/>
            <person name="Submissions S."/>
        </authorList>
    </citation>
    <scope>NUCLEOTIDE SEQUENCE [LARGE SCALE GENOMIC DNA]</scope>
    <source>
        <strain evidence="3">JCM 10271</strain>
    </source>
</reference>
<accession>A0A1I5XBL3</accession>
<dbReference type="GO" id="GO:0005524">
    <property type="term" value="F:ATP binding"/>
    <property type="evidence" value="ECO:0007669"/>
    <property type="project" value="InterPro"/>
</dbReference>